<gene>
    <name evidence="2" type="ORF">SUNI508_07860</name>
</gene>
<proteinExistence type="predicted"/>
<feature type="region of interest" description="Disordered" evidence="1">
    <location>
        <begin position="702"/>
        <end position="766"/>
    </location>
</feature>
<keyword evidence="3" id="KW-1185">Reference proteome</keyword>
<feature type="compositionally biased region" description="Polar residues" evidence="1">
    <location>
        <begin position="710"/>
        <end position="730"/>
    </location>
</feature>
<protein>
    <submittedName>
        <fullName evidence="2">Uncharacterized protein</fullName>
    </submittedName>
</protein>
<dbReference type="EMBL" id="JARVKF010000363">
    <property type="protein sequence ID" value="KAK9418603.1"/>
    <property type="molecule type" value="Genomic_DNA"/>
</dbReference>
<organism evidence="2 3">
    <name type="scientific">Seiridium unicorne</name>
    <dbReference type="NCBI Taxonomy" id="138068"/>
    <lineage>
        <taxon>Eukaryota</taxon>
        <taxon>Fungi</taxon>
        <taxon>Dikarya</taxon>
        <taxon>Ascomycota</taxon>
        <taxon>Pezizomycotina</taxon>
        <taxon>Sordariomycetes</taxon>
        <taxon>Xylariomycetidae</taxon>
        <taxon>Amphisphaeriales</taxon>
        <taxon>Sporocadaceae</taxon>
        <taxon>Seiridium</taxon>
    </lineage>
</organism>
<feature type="region of interest" description="Disordered" evidence="1">
    <location>
        <begin position="603"/>
        <end position="622"/>
    </location>
</feature>
<feature type="region of interest" description="Disordered" evidence="1">
    <location>
        <begin position="269"/>
        <end position="314"/>
    </location>
</feature>
<feature type="compositionally biased region" description="Polar residues" evidence="1">
    <location>
        <begin position="742"/>
        <end position="755"/>
    </location>
</feature>
<evidence type="ECO:0000313" key="2">
    <source>
        <dbReference type="EMBL" id="KAK9418603.1"/>
    </source>
</evidence>
<reference evidence="2 3" key="1">
    <citation type="journal article" date="2024" name="J. Plant Pathol.">
        <title>Sequence and assembly of the genome of Seiridium unicorne, isolate CBS 538.82, causal agent of cypress canker disease.</title>
        <authorList>
            <person name="Scali E."/>
            <person name="Rocca G.D."/>
            <person name="Danti R."/>
            <person name="Garbelotto M."/>
            <person name="Barberini S."/>
            <person name="Baroncelli R."/>
            <person name="Emiliani G."/>
        </authorList>
    </citation>
    <scope>NUCLEOTIDE SEQUENCE [LARGE SCALE GENOMIC DNA]</scope>
    <source>
        <strain evidence="2 3">BM-138-508</strain>
    </source>
</reference>
<dbReference type="Proteomes" id="UP001408356">
    <property type="component" value="Unassembled WGS sequence"/>
</dbReference>
<sequence>MGPRKKTVKRLFSQLKIRQALDVALTAPCCVEIKHSLKNHPRCAQVWIEGTLQAIDISLSLPSDLPLFLLSQLQAQRALANDPRPSVQVCVTLRFATQHLAREPGQGNSFPTLFRCRNSGTQRSFCLFAYLDFEMPTYTYTVPELLRLRGSQSSQALLDSVKLNPDLADIIKQNGSTQPRRPKKSKDDLFVSSTDSDEHIVFQGKGQSRLPINNLDGETQWKYRGRTGSERTSSEPIAAPSGLDAQQNEGFQRFFKAVVSPTHVRVTASGRIVPNTRNTTSPTAKWDKDSDTGDLNKSAPPEGGGGQDSGSQQATAAVPPMILPPMPHPMYAGYHPIFAPVGAPMPFYAMPNGIPMPYGLAQPHPPAGSMPQNPAAQGEKQGEESSAATKATGEQEEDKKPRPAPIKISPPEQFDQSRPYFFNGNVFYPGSAPLPMQAHGTPMTAGPYFGGFPAHPASSIAGSFGQQAAIYPMPTPHGFLSPAFAPPQSAGASSSTQKLTQRPPQPTTKLDAAALASAPKPPVTSIKPSQITQSQLASLRSQLKYYEDQLQYNKHQIDEKTTQDQIHMIRKLIVEFEHNYQMQVNFEKSVYQSGEKMVATAGAEANHRKGPSTPTVKENFPDGVMQSGSFRSARRQYPTPNNAQLMDKTRYKIGGISRQRPGINSTKGADTTAALSALETILNKKREEKAKFSLSHAAMAPIFEPRGGTPSLSQDEPSDPVSTADPSLSGDSHWDSSKVLPLSQQGLWPGTNSAEQPLPGDGLEGSENVVRGSTQPYLVGQLPEGLDAEAARANDYTYSRELTEEEKRARHVYWGGVSIKGSGLPKFDGKDFYPASPVKSSERMTVTPSLSIRQIGTGHPPVDYNFEEAKKSDDPFHISRGSESMLTAKNTRKLSHAVPIINPETMTREEVGSTPKAVKSVGTQGNGSTEDVHKSLRVKSQSSPTKTTTPSVGEKKLPADNRRSLDRSSKGSGNDLWQSMMKKAPISGAATPSSVSSTTAKGYLPQFVGHAAASLSPAVNNTNASMRATSGGKDDGSTANHLLKAEKTGENLPPSAMPSTQSDIIADLHERMLRDAERRGVIGPRWP</sequence>
<feature type="region of interest" description="Disordered" evidence="1">
    <location>
        <begin position="479"/>
        <end position="507"/>
    </location>
</feature>
<feature type="region of interest" description="Disordered" evidence="1">
    <location>
        <begin position="204"/>
        <end position="243"/>
    </location>
</feature>
<feature type="compositionally biased region" description="Low complexity" evidence="1">
    <location>
        <begin position="939"/>
        <end position="951"/>
    </location>
</feature>
<feature type="region of interest" description="Disordered" evidence="1">
    <location>
        <begin position="902"/>
        <end position="976"/>
    </location>
</feature>
<feature type="compositionally biased region" description="Polar residues" evidence="1">
    <location>
        <begin position="490"/>
        <end position="502"/>
    </location>
</feature>
<name>A0ABR2UVY5_9PEZI</name>
<evidence type="ECO:0000313" key="3">
    <source>
        <dbReference type="Proteomes" id="UP001408356"/>
    </source>
</evidence>
<comment type="caution">
    <text evidence="2">The sequence shown here is derived from an EMBL/GenBank/DDBJ whole genome shotgun (WGS) entry which is preliminary data.</text>
</comment>
<feature type="compositionally biased region" description="Basic and acidic residues" evidence="1">
    <location>
        <begin position="953"/>
        <end position="969"/>
    </location>
</feature>
<evidence type="ECO:0000256" key="1">
    <source>
        <dbReference type="SAM" id="MobiDB-lite"/>
    </source>
</evidence>
<accession>A0ABR2UVY5</accession>
<feature type="region of interest" description="Disordered" evidence="1">
    <location>
        <begin position="360"/>
        <end position="418"/>
    </location>
</feature>